<gene>
    <name evidence="1" type="ORF">D7V20_11345</name>
</gene>
<organism evidence="1 2">
    <name type="scientific">Acinetobacter rongchengensis</name>
    <dbReference type="NCBI Taxonomy" id="2419601"/>
    <lineage>
        <taxon>Bacteria</taxon>
        <taxon>Pseudomonadati</taxon>
        <taxon>Pseudomonadota</taxon>
        <taxon>Gammaproteobacteria</taxon>
        <taxon>Moraxellales</taxon>
        <taxon>Moraxellaceae</taxon>
        <taxon>Acinetobacter</taxon>
    </lineage>
</organism>
<keyword evidence="2" id="KW-1185">Reference proteome</keyword>
<evidence type="ECO:0000313" key="2">
    <source>
        <dbReference type="Proteomes" id="UP000280405"/>
    </source>
</evidence>
<proteinExistence type="predicted"/>
<sequence length="148" mass="17502">MCNVILISTDQWIDLSDYNCEDISFTQTLPDYVPEIHEMKFKYRWYITGYPNETACSCHFRIRPLALGFNNPESWYEEDEQSIKATLIAYDIFSELIVQNINFEIIVSWSQGSINEDMNTIHDIDLDFNHTSKTQFVFIENSRMLYKA</sequence>
<dbReference type="EMBL" id="RAXT01000023">
    <property type="protein sequence ID" value="RKG37305.1"/>
    <property type="molecule type" value="Genomic_DNA"/>
</dbReference>
<dbReference type="RefSeq" id="WP_120384400.1">
    <property type="nucleotide sequence ID" value="NZ_RAXT01000023.1"/>
</dbReference>
<dbReference type="Proteomes" id="UP000280405">
    <property type="component" value="Unassembled WGS sequence"/>
</dbReference>
<accession>A0A3A8ERW3</accession>
<name>A0A3A8ERW3_9GAMM</name>
<comment type="caution">
    <text evidence="1">The sequence shown here is derived from an EMBL/GenBank/DDBJ whole genome shotgun (WGS) entry which is preliminary data.</text>
</comment>
<evidence type="ECO:0000313" key="1">
    <source>
        <dbReference type="EMBL" id="RKG37305.1"/>
    </source>
</evidence>
<reference evidence="1 2" key="1">
    <citation type="submission" date="2018-09" db="EMBL/GenBank/DDBJ databases">
        <title>The draft genome of Acinetobacter spp. strains.</title>
        <authorList>
            <person name="Qin J."/>
            <person name="Feng Y."/>
            <person name="Zong Z."/>
        </authorList>
    </citation>
    <scope>NUCLEOTIDE SEQUENCE [LARGE SCALE GENOMIC DNA]</scope>
    <source>
        <strain evidence="1 2">WCHAc060115</strain>
    </source>
</reference>
<protein>
    <submittedName>
        <fullName evidence="1">Uncharacterized protein</fullName>
    </submittedName>
</protein>
<dbReference type="AlphaFoldDB" id="A0A3A8ERW3"/>
<dbReference type="OrthoDB" id="6992266at2"/>